<keyword evidence="2" id="KW-1133">Transmembrane helix</keyword>
<feature type="region of interest" description="Disordered" evidence="1">
    <location>
        <begin position="3008"/>
        <end position="3039"/>
    </location>
</feature>
<dbReference type="Proteomes" id="UP000515550">
    <property type="component" value="Chromosome PVBDA_08"/>
</dbReference>
<proteinExistence type="predicted"/>
<accession>A0A6V7S3B2</accession>
<evidence type="ECO:0000256" key="2">
    <source>
        <dbReference type="SAM" id="Phobius"/>
    </source>
</evidence>
<reference evidence="3 4" key="1">
    <citation type="submission" date="2020-08" db="EMBL/GenBank/DDBJ databases">
        <authorList>
            <person name="Ramaprasad A."/>
        </authorList>
    </citation>
    <scope>NUCLEOTIDE SEQUENCE [LARGE SCALE GENOMIC DNA]</scope>
</reference>
<feature type="transmembrane region" description="Helical" evidence="2">
    <location>
        <begin position="617"/>
        <end position="639"/>
    </location>
</feature>
<feature type="compositionally biased region" description="Basic and acidic residues" evidence="1">
    <location>
        <begin position="3019"/>
        <end position="3036"/>
    </location>
</feature>
<protein>
    <submittedName>
        <fullName evidence="3">Uncharacterized protein</fullName>
    </submittedName>
</protein>
<sequence length="3699" mass="444341">MITIQTTQSTNEVNFIIKGKFIKRQENYFILTAKDSYLELLSCDFKETIYVQNTFLKIIFLQLLEDKDHDKFIIVDEKLNFRILKFDRTFVECCFIGNLYSKKLKIYSKIIKLKKNEQIDKIQDGYHKYINICKSTNSFLISIENFLYVKKVEINKKYENKCDLKYSGENHKICCDNIQKKNKSKFSKKKNKNFKEKDNEKCLHTILKEDNSSHIYKIKKNKNNFLDPNGNDKHSTYECRDIINSTDNENIFYKIIKNEENGFTFFKFSKNITFITYIEWKHNDFSYLKWWNKIRKKKKKTSISYRMYETDTNHNNTRIYRKIQNNSNKDSINNENNINIYHSTYESEIENANQNCMLTKGIHKIIKKKPIRKVSNNLLYVQTKQIFQKKTKWNLTPILGMNIQNSSKDVEKENNCNDKKNKMHTIFEKPNKNMSHKMNKELEHYHDEFIYCINFKIIFLVYFLKNNCTYYGFIKNIIFYSKRIYNEIIDLKKRLFFNGNIYNSNSIDNSFFKKKDIYIVKKYKKEYYKDINYLKIWSKQIKKIKIIDFINLHDVINSYNNKYTHNFNTCLVCQHFFNKFIYLIKKYNINNDNKNRMYNFGIFKNVSFFYEQQEINVFFLFNIMIRIKILLFYFIILFYSSNKTINKETIFSFHILRRKTKKPKILYEILIQLYLLNVFFFHILNFLFISNDANCDIYDNFHKAENTNLSKIITNENRHEQPNNITSEKNIQNNNQLFLVHNRLSILTNFMKFNSADDQTSEIKSSTSFGENIEQYYANPKHEMSLYYEQLKIIIINTIHLHFISLKLLNLMKFNYCKICKKLYPKTVAACKNNKKSQTLQKDWKKKHHAKLSSGVSKMIIIAYNEGDEANIMFLKIQDKKGKNRGIHGNHNSSNIFEYQIIPKAKLKIPLNVDKIEKVMKNIFALFTKKGIFLFSFSNIYGANITLTNYYIYNSNDIQYIYKFEFFKIVKKKNYYKEVKEDILFSDFYSEANNLNNFINMPNNNTDEVIKACSELFCTLKNKKKLMHYDKEFLNKVQFKFRNNLFKPFKYLKNLNNIPYLDSFYLSTFEYNYKFKIFEKMFKKNTSMYYSSMMSTSFILDIEENGKAEKSINYIDKNTNYTNLFYKARILESRKRMSLHDNPVKHFEKKNVKCTPDGNKYCTSLEISKTDFTRLYENNEKYDSENEKTLSEKYADTSSEHTSHFSTTNKKDRKKKRLKKVNLSQLITLPNMIIVQLDTIKMDNKIFAHTLFNIRYLVIDHEKKTTHLIFILYNYKNNRILIYRNNFEGYSFYQNENNLFKNIFLQAKSVFCMASRTNVIYDKAKEKQFDKKNMNKSENNSNFDIDRSYKNKQQMKESILLILKQEKSDIAVVVKSLVLFNKNKQLYIFKSFLNLFYAYNKIKSIKDYKYKPKIINNNSNMFQHDTFSELQKIQNIKNEPNEYLKNKDNNSIFEIKKMKKNLGYKLFIVDKNDNLYKIMAGYSLLLGNDKKKINLGLQSCLNTAYKNSNFCNSSFFFININKYFNILCISNYFKTIFSFILCDNICNYFEDSILLSKKFSEKLASQEKKKNNKINKINKNTNKFYILTDEEISKLNFLPHKILFTKSIHKSKDIIYIIFLSHISIRINKYKVCANADQIISFIDFFEIEFENKSIVNHYYQDNFLCLSYTNNTVDLFYIDFVNNQFFLLNSVNSRSPIYSIYLLIRGKSKKNVAGKNDKAGTNFSDFEGPQTDDHAIVCLGKKRQCEVFVYYLEKKNSNNINTNEDPTIHSHFNYNKIGREGNVKYKYDNINEKNCYYMFRENKEMNIKMEKEKYSDTAICIKNEHNFIIDTLNDQIKITNIIKLNSFILIGTNIGVVKVYDIFNDLGLEKYNKLYLDYFLFCKTQKIITKVYDEFLLGNGCINFINIEKVAKNKIQYSDKKNKKFDCSYKKNAYVPVFCENNLYIFLSSMIKSYKSNDNRKFHKNDCATKLAKKLNSNIANLFNIKKKYINNNFFKLKNIGSDKIRNKNIFLIPLKICINNRSYTQQNCTHNRHENELAGQAMTDNDLYFHNSKQNGKTYDKKKDENWCENYCKNEMTTSWETYSFKNYINNKVVKVKNYISPNNIILIKNNNKNNFIFLIIISINNELKIGLVKKSVLCFPERYSLNNLKIHKFVEGNTSNEFSYYFKNGIIYSKQSHQKDNIKTLLSLKNMNKSGKKKTVCNNKYIGCDCGKKTNQLKFGKSIINIHTNKNIKNIFHLNLDRNYILKEAFQICTCKEREDILNWINEKIKNEEKEQSILSLFNSLKDNKKDKYINNKEKNDKNQANLLYIYNNIFLKDNNIFVKNKHILYLLRDKYINFKNNIYSFLFFIIIILKYKLTSFFQNELIQFNLFINGYYPCDVEQLDMLNEFGKKENIYKSANKICKMLNVLFYQKKEKINKNNTISDLAYLENNYTSHKKRNNIDNVLSLNEDRFGENLDENIFVKRQKMLKDQNCDSSLIFNKQYKEMNKQHCLYYTYNNVELDKNCYTPIRNEYNDENSSDLYKLIVNEMNIARNIERRDTHFGNIKKEDKNNYRLTNIEVNNQCWARMKRQYDEGNKRTSIQNLNFVILHVRGSKYNFSNIVEYYKIINSKNVARHNKIYEKFKEKKVSDLSNLNEDNKFWKKRKKRYIKIMNKIIEKKNYFYKILKNSNKINKNMKRKKNESGNKRRRKKRHFYRYRNIFEKSWKSLNQFKEECAIKYGYKIKSYKYKNFEKKKLNKNNVNNYETYDCLFVYINSISYKVKNIAFCNLKNNFNKKFNLSNKEIYFIMRLVGSYAYLINFRTNVSFWINIKYMNKHIFILKLSKKNNKNHIEKMAENVYTYDELKKRGIDTNLLKNTSNEENIFLFKKIRRENIVNLFYKNVTTNPIIYINRNMKNLGIFLNKYIIYTQKNKIILLKIIMSEDNRNLDSHKNRPIEISEHFENFENFEKYRELNFSDLYKKFIEGDKIINRSVKDTKNNEMSENEYLRSLIIKKKQRLTENARRNMFTSSTNEPSRRQQGLDDNNRRDRNLNESATTFTLPTYGELYENYRANMVRNKIDAFLGKDRTNDKQKYNFEDINNYVFDNFFNYNDLKFFKKFKYGLIECCNSTDNYEDIIDMKTFENKIIIITKNYIKMYEYNELKNVFFLRSIKSIYRTILSIEKNNNNSISKDNITYSKQNNKIKLFIFNNIIDYLNVVFKNYLFFYKLFQNNIINVATIKFKNDIHILCKNKLFYNTIGFNLNINKKEYITESFRRYISFYENLCLVDKKCNIYNMYISPLKQNKQNYYFDENRNIEICYDLMIFLQILIEGKKCKIYPHHWKFTIKTKQKNVKKKNKKFEKNIYYYKYVMKNKHKKLLSIFIDRALIYMNKKIIFLRKLFEKKSKNIFEFELKLKIFNRLLKLCSYEFYDKKNGVELLNSIYDQRRNKNITPFSIINRKKDYIDIIHSQLGDAAILPLNNSEFQSEKISALNNCAPNSNMTYLSNDLNISKPVKNNYLKTVESSKNLLNFRIGLKKLHGGNIWMEKFTMEKINEMNKYRIYDINSYNDVIKNNIKDNTHYNVDYYYLLGNISTPDNILHCNNEAEDNHQTDIRRNNLLNKSINFMYLHFLINISYNPNTFYHIKKYLHLHSYSSKIFENKNYYMNMDLLNIIFNFDKNGLHQLKSALTIFPTNPTIEELFDAVSSLSMPFDNS</sequence>
<gene>
    <name evidence="3" type="ORF">PVBDA_0802330</name>
</gene>
<evidence type="ECO:0000256" key="1">
    <source>
        <dbReference type="SAM" id="MobiDB-lite"/>
    </source>
</evidence>
<organism evidence="3 4">
    <name type="scientific">Plasmodium vinckei brucechwatti</name>
    <dbReference type="NCBI Taxonomy" id="119398"/>
    <lineage>
        <taxon>Eukaryota</taxon>
        <taxon>Sar</taxon>
        <taxon>Alveolata</taxon>
        <taxon>Apicomplexa</taxon>
        <taxon>Aconoidasida</taxon>
        <taxon>Haemosporida</taxon>
        <taxon>Plasmodiidae</taxon>
        <taxon>Plasmodium</taxon>
        <taxon>Plasmodium (Vinckeia)</taxon>
    </lineage>
</organism>
<feature type="region of interest" description="Disordered" evidence="1">
    <location>
        <begin position="1183"/>
        <end position="1213"/>
    </location>
</feature>
<keyword evidence="2" id="KW-0812">Transmembrane</keyword>
<evidence type="ECO:0000313" key="3">
    <source>
        <dbReference type="EMBL" id="CAD2090288.1"/>
    </source>
</evidence>
<feature type="transmembrane region" description="Helical" evidence="2">
    <location>
        <begin position="665"/>
        <end position="688"/>
    </location>
</feature>
<evidence type="ECO:0000313" key="4">
    <source>
        <dbReference type="Proteomes" id="UP000515550"/>
    </source>
</evidence>
<dbReference type="VEuPathDB" id="PlasmoDB:PVBDA_0802330"/>
<keyword evidence="2" id="KW-0472">Membrane</keyword>
<feature type="compositionally biased region" description="Basic and acidic residues" evidence="1">
    <location>
        <begin position="1183"/>
        <end position="1203"/>
    </location>
</feature>
<dbReference type="EMBL" id="LR865386">
    <property type="protein sequence ID" value="CAD2090288.1"/>
    <property type="molecule type" value="Genomic_DNA"/>
</dbReference>
<name>A0A6V7S3B2_PLAVN</name>